<dbReference type="EMBL" id="JBHLYQ010000021">
    <property type="protein sequence ID" value="MFC0081224.1"/>
    <property type="molecule type" value="Genomic_DNA"/>
</dbReference>
<feature type="region of interest" description="Disordered" evidence="1">
    <location>
        <begin position="147"/>
        <end position="168"/>
    </location>
</feature>
<dbReference type="RefSeq" id="WP_377788258.1">
    <property type="nucleotide sequence ID" value="NZ_JBHLYQ010000021.1"/>
</dbReference>
<dbReference type="InterPro" id="IPR019587">
    <property type="entry name" value="Polyketide_cyclase/dehydratase"/>
</dbReference>
<dbReference type="Gene3D" id="3.30.530.20">
    <property type="match status" value="1"/>
</dbReference>
<sequence length="168" mass="18319">MSAPVISRTRVVAAPPEAVFAVLADPRRHPLIDGSGSVRGVTRGPERLSLGARFGMEMRIGVPYRITNTVVEFEEPRRIAWRHFGGHVWRYELEPVPEGTKVTETFDGRPSRAPWLLRLMGVERTHPAAIEATLVRLAALVEGGLVENGQPGEAADQRPDAAGSDHSA</sequence>
<organism evidence="2 3">
    <name type="scientific">Aciditerrimonas ferrireducens</name>
    <dbReference type="NCBI Taxonomy" id="667306"/>
    <lineage>
        <taxon>Bacteria</taxon>
        <taxon>Bacillati</taxon>
        <taxon>Actinomycetota</taxon>
        <taxon>Acidimicrobiia</taxon>
        <taxon>Acidimicrobiales</taxon>
        <taxon>Acidimicrobiaceae</taxon>
        <taxon>Aciditerrimonas</taxon>
    </lineage>
</organism>
<comment type="caution">
    <text evidence="2">The sequence shown here is derived from an EMBL/GenBank/DDBJ whole genome shotgun (WGS) entry which is preliminary data.</text>
</comment>
<accession>A0ABV6C4J5</accession>
<keyword evidence="3" id="KW-1185">Reference proteome</keyword>
<protein>
    <submittedName>
        <fullName evidence="2">SRPBCC family protein</fullName>
    </submittedName>
</protein>
<reference evidence="2 3" key="1">
    <citation type="submission" date="2024-09" db="EMBL/GenBank/DDBJ databases">
        <authorList>
            <person name="Sun Q."/>
            <person name="Mori K."/>
        </authorList>
    </citation>
    <scope>NUCLEOTIDE SEQUENCE [LARGE SCALE GENOMIC DNA]</scope>
    <source>
        <strain evidence="2 3">JCM 15389</strain>
    </source>
</reference>
<proteinExistence type="predicted"/>
<dbReference type="SUPFAM" id="SSF55961">
    <property type="entry name" value="Bet v1-like"/>
    <property type="match status" value="1"/>
</dbReference>
<evidence type="ECO:0000256" key="1">
    <source>
        <dbReference type="SAM" id="MobiDB-lite"/>
    </source>
</evidence>
<evidence type="ECO:0000313" key="2">
    <source>
        <dbReference type="EMBL" id="MFC0081224.1"/>
    </source>
</evidence>
<name>A0ABV6C4J5_9ACTN</name>
<dbReference type="InterPro" id="IPR023393">
    <property type="entry name" value="START-like_dom_sf"/>
</dbReference>
<gene>
    <name evidence="2" type="ORF">ACFFRE_03490</name>
</gene>
<evidence type="ECO:0000313" key="3">
    <source>
        <dbReference type="Proteomes" id="UP001589788"/>
    </source>
</evidence>
<dbReference type="Pfam" id="PF10604">
    <property type="entry name" value="Polyketide_cyc2"/>
    <property type="match status" value="1"/>
</dbReference>
<dbReference type="Proteomes" id="UP001589788">
    <property type="component" value="Unassembled WGS sequence"/>
</dbReference>